<keyword evidence="2" id="KW-1185">Reference proteome</keyword>
<evidence type="ECO:0000313" key="2">
    <source>
        <dbReference type="Proteomes" id="UP000050544"/>
    </source>
</evidence>
<gene>
    <name evidence="1" type="ORF">SE15_09205</name>
</gene>
<dbReference type="STRING" id="869279.SE15_09205"/>
<dbReference type="Gene3D" id="1.20.1500.10">
    <property type="entry name" value="YheA/YmcA-like"/>
    <property type="match status" value="1"/>
</dbReference>
<accession>A0A0P6YJ05</accession>
<dbReference type="RefSeq" id="WP_054521821.1">
    <property type="nucleotide sequence ID" value="NZ_LGKO01000005.1"/>
</dbReference>
<proteinExistence type="predicted"/>
<dbReference type="Proteomes" id="UP000050544">
    <property type="component" value="Unassembled WGS sequence"/>
</dbReference>
<reference evidence="1 2" key="1">
    <citation type="submission" date="2015-07" db="EMBL/GenBank/DDBJ databases">
        <title>Whole genome sequence of Thermanaerothrix daxensis DSM 23592.</title>
        <authorList>
            <person name="Hemp J."/>
            <person name="Ward L.M."/>
            <person name="Pace L.A."/>
            <person name="Fischer W.W."/>
        </authorList>
    </citation>
    <scope>NUCLEOTIDE SEQUENCE [LARGE SCALE GENOMIC DNA]</scope>
    <source>
        <strain evidence="1 2">GNS-1</strain>
    </source>
</reference>
<evidence type="ECO:0000313" key="1">
    <source>
        <dbReference type="EMBL" id="KPL82352.1"/>
    </source>
</evidence>
<sequence>MPDTSLSDPTLEATIGTQAHALATLLQATEIYQAFVQAYQAASHDERVRRLTAQIREHHAAMQRNEGDFLAHSQAQEQLMDEMNALPVMQAYRQREAEVIHLLAEVDAVISQAAGVAFARNARRSGCACGH</sequence>
<name>A0A0P6YJ05_9CHLR</name>
<dbReference type="Pfam" id="PF06133">
    <property type="entry name" value="Com_YlbF"/>
    <property type="match status" value="1"/>
</dbReference>
<evidence type="ECO:0008006" key="3">
    <source>
        <dbReference type="Google" id="ProtNLM"/>
    </source>
</evidence>
<dbReference type="SUPFAM" id="SSF158622">
    <property type="entry name" value="YheA/YmcA-like"/>
    <property type="match status" value="1"/>
</dbReference>
<comment type="caution">
    <text evidence="1">The sequence shown here is derived from an EMBL/GenBank/DDBJ whole genome shotgun (WGS) entry which is preliminary data.</text>
</comment>
<dbReference type="AlphaFoldDB" id="A0A0P6YJ05"/>
<protein>
    <recommendedName>
        <fullName evidence="3">YlbF family regulator</fullName>
    </recommendedName>
</protein>
<dbReference type="InterPro" id="IPR010368">
    <property type="entry name" value="Com_YlbF"/>
</dbReference>
<dbReference type="InterPro" id="IPR023378">
    <property type="entry name" value="YheA/YmcA-like_dom_sf"/>
</dbReference>
<dbReference type="EMBL" id="LGKO01000005">
    <property type="protein sequence ID" value="KPL82352.1"/>
    <property type="molecule type" value="Genomic_DNA"/>
</dbReference>
<organism evidence="1 2">
    <name type="scientific">Thermanaerothrix daxensis</name>
    <dbReference type="NCBI Taxonomy" id="869279"/>
    <lineage>
        <taxon>Bacteria</taxon>
        <taxon>Bacillati</taxon>
        <taxon>Chloroflexota</taxon>
        <taxon>Anaerolineae</taxon>
        <taxon>Anaerolineales</taxon>
        <taxon>Anaerolineaceae</taxon>
        <taxon>Thermanaerothrix</taxon>
    </lineage>
</organism>